<dbReference type="GO" id="GO:0016668">
    <property type="term" value="F:oxidoreductase activity, acting on a sulfur group of donors, NAD(P) as acceptor"/>
    <property type="evidence" value="ECO:0007669"/>
    <property type="project" value="UniProtKB-ARBA"/>
</dbReference>
<evidence type="ECO:0000256" key="2">
    <source>
        <dbReference type="ARBA" id="ARBA00018719"/>
    </source>
</evidence>
<gene>
    <name evidence="9" type="ORF">SAMN05444158_6821</name>
</gene>
<name>A0A1H2B638_9BRAD</name>
<dbReference type="Gene3D" id="3.50.50.60">
    <property type="entry name" value="FAD/NAD(P)-binding domain"/>
    <property type="match status" value="2"/>
</dbReference>
<evidence type="ECO:0000256" key="1">
    <source>
        <dbReference type="ARBA" id="ARBA00009333"/>
    </source>
</evidence>
<evidence type="ECO:0000313" key="9">
    <source>
        <dbReference type="EMBL" id="SDT53537.1"/>
    </source>
</evidence>
<dbReference type="InterPro" id="IPR008255">
    <property type="entry name" value="Pyr_nucl-diS_OxRdtase_2_AS"/>
</dbReference>
<evidence type="ECO:0000256" key="4">
    <source>
        <dbReference type="ARBA" id="ARBA00022827"/>
    </source>
</evidence>
<keyword evidence="4" id="KW-0274">FAD</keyword>
<protein>
    <recommendedName>
        <fullName evidence="2">Thioredoxin reductase</fullName>
    </recommendedName>
</protein>
<accession>A0A1H2B638</accession>
<keyword evidence="3" id="KW-0285">Flavoprotein</keyword>
<dbReference type="Proteomes" id="UP000243904">
    <property type="component" value="Chromosome I"/>
</dbReference>
<dbReference type="SUPFAM" id="SSF51905">
    <property type="entry name" value="FAD/NAD(P)-binding domain"/>
    <property type="match status" value="1"/>
</dbReference>
<dbReference type="RefSeq" id="WP_146690437.1">
    <property type="nucleotide sequence ID" value="NZ_LT629750.1"/>
</dbReference>
<feature type="domain" description="FAD/NAD(P)-binding" evidence="8">
    <location>
        <begin position="5"/>
        <end position="281"/>
    </location>
</feature>
<keyword evidence="6" id="KW-1015">Disulfide bond</keyword>
<dbReference type="InterPro" id="IPR050097">
    <property type="entry name" value="Ferredoxin-NADP_redctase_2"/>
</dbReference>
<evidence type="ECO:0000259" key="8">
    <source>
        <dbReference type="Pfam" id="PF07992"/>
    </source>
</evidence>
<dbReference type="EMBL" id="LT629750">
    <property type="protein sequence ID" value="SDT53537.1"/>
    <property type="molecule type" value="Genomic_DNA"/>
</dbReference>
<evidence type="ECO:0000256" key="7">
    <source>
        <dbReference type="ARBA" id="ARBA00023284"/>
    </source>
</evidence>
<keyword evidence="10" id="KW-1185">Reference proteome</keyword>
<dbReference type="PROSITE" id="PS00573">
    <property type="entry name" value="PYRIDINE_REDOX_2"/>
    <property type="match status" value="1"/>
</dbReference>
<evidence type="ECO:0000256" key="3">
    <source>
        <dbReference type="ARBA" id="ARBA00022630"/>
    </source>
</evidence>
<dbReference type="PANTHER" id="PTHR48105">
    <property type="entry name" value="THIOREDOXIN REDUCTASE 1-RELATED-RELATED"/>
    <property type="match status" value="1"/>
</dbReference>
<dbReference type="PRINTS" id="PR00368">
    <property type="entry name" value="FADPNR"/>
</dbReference>
<proteinExistence type="inferred from homology"/>
<comment type="similarity">
    <text evidence="1">Belongs to the class-II pyridine nucleotide-disulfide oxidoreductase family.</text>
</comment>
<reference evidence="10" key="1">
    <citation type="submission" date="2016-10" db="EMBL/GenBank/DDBJ databases">
        <authorList>
            <person name="Varghese N."/>
            <person name="Submissions S."/>
        </authorList>
    </citation>
    <scope>NUCLEOTIDE SEQUENCE [LARGE SCALE GENOMIC DNA]</scope>
    <source>
        <strain evidence="10">GAS369</strain>
    </source>
</reference>
<evidence type="ECO:0000313" key="10">
    <source>
        <dbReference type="Proteomes" id="UP000243904"/>
    </source>
</evidence>
<sequence>MQNTDVVVIGAGVAGLTAAMIAAGQGVSTLVIEQLAPGGQIATIESIQNFPGFPDGIAGYELGPLLQQQAEAAGAMVQLDTVSAITVEGSNYRLVCAGEEIVARAVIIAAGSALRKLGIPGEVEFTGRGVSHCAACDGPLFKGQVAVVIGGGDSAFDEALVLAGYASEIMLIHRGSSPSARPSAIAQLAALPHVRILADAEIVAIEGDKTVTGVSIRSGAETERNPCRAVFIYTGLEPRSSIVKEIVRLDADGHIVTDPMMRASRPGLFAAGDIRAGSVNLLAAVAGDAATAAISAVRYLRAEHENKNIDREGNDFGVAERSRRASGH</sequence>
<dbReference type="AlphaFoldDB" id="A0A1H2B638"/>
<evidence type="ECO:0000256" key="5">
    <source>
        <dbReference type="ARBA" id="ARBA00023002"/>
    </source>
</evidence>
<dbReference type="Pfam" id="PF07992">
    <property type="entry name" value="Pyr_redox_2"/>
    <property type="match status" value="1"/>
</dbReference>
<keyword evidence="7" id="KW-0676">Redox-active center</keyword>
<dbReference type="InterPro" id="IPR023753">
    <property type="entry name" value="FAD/NAD-binding_dom"/>
</dbReference>
<organism evidence="9 10">
    <name type="scientific">Bradyrhizobium canariense</name>
    <dbReference type="NCBI Taxonomy" id="255045"/>
    <lineage>
        <taxon>Bacteria</taxon>
        <taxon>Pseudomonadati</taxon>
        <taxon>Pseudomonadota</taxon>
        <taxon>Alphaproteobacteria</taxon>
        <taxon>Hyphomicrobiales</taxon>
        <taxon>Nitrobacteraceae</taxon>
        <taxon>Bradyrhizobium</taxon>
    </lineage>
</organism>
<evidence type="ECO:0000256" key="6">
    <source>
        <dbReference type="ARBA" id="ARBA00023157"/>
    </source>
</evidence>
<dbReference type="PRINTS" id="PR00469">
    <property type="entry name" value="PNDRDTASEII"/>
</dbReference>
<dbReference type="InterPro" id="IPR036188">
    <property type="entry name" value="FAD/NAD-bd_sf"/>
</dbReference>
<keyword evidence="5" id="KW-0560">Oxidoreductase</keyword>